<dbReference type="EMBL" id="OBEL01000005">
    <property type="protein sequence ID" value="SNZ20695.1"/>
    <property type="molecule type" value="Genomic_DNA"/>
</dbReference>
<feature type="binding site" evidence="10">
    <location>
        <position position="30"/>
    </location>
    <ligand>
        <name>phosphate</name>
        <dbReference type="ChEBI" id="CHEBI:43474"/>
    </ligand>
</feature>
<organism evidence="12 13">
    <name type="scientific">Cohaesibacter gelatinilyticus</name>
    <dbReference type="NCBI Taxonomy" id="372072"/>
    <lineage>
        <taxon>Bacteria</taxon>
        <taxon>Pseudomonadati</taxon>
        <taxon>Pseudomonadota</taxon>
        <taxon>Alphaproteobacteria</taxon>
        <taxon>Hyphomicrobiales</taxon>
        <taxon>Cohaesibacteraceae</taxon>
    </lineage>
</organism>
<dbReference type="SUPFAM" id="SSF53167">
    <property type="entry name" value="Purine and uridine phosphorylases"/>
    <property type="match status" value="1"/>
</dbReference>
<dbReference type="GO" id="GO:0004731">
    <property type="term" value="F:purine-nucleoside phosphorylase activity"/>
    <property type="evidence" value="ECO:0007669"/>
    <property type="project" value="UniProtKB-EC"/>
</dbReference>
<feature type="binding site" evidence="10">
    <location>
        <position position="113"/>
    </location>
    <ligand>
        <name>phosphate</name>
        <dbReference type="ChEBI" id="CHEBI:43474"/>
    </ligand>
</feature>
<proteinExistence type="inferred from homology"/>
<dbReference type="NCBIfam" id="TIGR01697">
    <property type="entry name" value="PNPH-PUNA-XAPA"/>
    <property type="match status" value="1"/>
</dbReference>
<comment type="similarity">
    <text evidence="2 9">Belongs to the PNP/MTAP phosphorylase family.</text>
</comment>
<dbReference type="InterPro" id="IPR011269">
    <property type="entry name" value="PUNP"/>
</dbReference>
<evidence type="ECO:0000256" key="10">
    <source>
        <dbReference type="PIRSR" id="PIRSR000477-2"/>
    </source>
</evidence>
<evidence type="ECO:0000256" key="1">
    <source>
        <dbReference type="ARBA" id="ARBA00005058"/>
    </source>
</evidence>
<dbReference type="PANTHER" id="PTHR11904:SF9">
    <property type="entry name" value="PURINE NUCLEOSIDE PHOSPHORYLASE-RELATED"/>
    <property type="match status" value="1"/>
</dbReference>
<dbReference type="CDD" id="cd09009">
    <property type="entry name" value="PNP-EcPNPII_like"/>
    <property type="match status" value="1"/>
</dbReference>
<feature type="binding site" evidence="10">
    <location>
        <begin position="81"/>
        <end position="83"/>
    </location>
    <ligand>
        <name>phosphate</name>
        <dbReference type="ChEBI" id="CHEBI:43474"/>
    </ligand>
</feature>
<feature type="domain" description="Nucleoside phosphorylase" evidence="11">
    <location>
        <begin position="24"/>
        <end position="267"/>
    </location>
</feature>
<dbReference type="EC" id="2.4.2.1" evidence="4 9"/>
<evidence type="ECO:0000256" key="4">
    <source>
        <dbReference type="ARBA" id="ARBA00011886"/>
    </source>
</evidence>
<reference evidence="12 13" key="1">
    <citation type="submission" date="2017-09" db="EMBL/GenBank/DDBJ databases">
        <authorList>
            <person name="Ehlers B."/>
            <person name="Leendertz F.H."/>
        </authorList>
    </citation>
    <scope>NUCLEOTIDE SEQUENCE [LARGE SCALE GENOMIC DNA]</scope>
    <source>
        <strain evidence="12 13">DSM 18289</strain>
    </source>
</reference>
<evidence type="ECO:0000259" key="11">
    <source>
        <dbReference type="Pfam" id="PF01048"/>
    </source>
</evidence>
<dbReference type="PANTHER" id="PTHR11904">
    <property type="entry name" value="METHYLTHIOADENOSINE/PURINE NUCLEOSIDE PHOSPHORYLASE"/>
    <property type="match status" value="1"/>
</dbReference>
<dbReference type="PIRSF" id="PIRSF000477">
    <property type="entry name" value="PurNPase"/>
    <property type="match status" value="1"/>
</dbReference>
<dbReference type="AlphaFoldDB" id="A0A285PG44"/>
<evidence type="ECO:0000256" key="7">
    <source>
        <dbReference type="ARBA" id="ARBA00022679"/>
    </source>
</evidence>
<evidence type="ECO:0000256" key="6">
    <source>
        <dbReference type="ARBA" id="ARBA00022676"/>
    </source>
</evidence>
<feature type="binding site" evidence="10">
    <location>
        <position position="190"/>
    </location>
    <ligand>
        <name>a purine D-ribonucleoside</name>
        <dbReference type="ChEBI" id="CHEBI:142355"/>
    </ligand>
</feature>
<dbReference type="Gene3D" id="3.40.50.1580">
    <property type="entry name" value="Nucleoside phosphorylase domain"/>
    <property type="match status" value="1"/>
</dbReference>
<dbReference type="NCBIfam" id="TIGR01698">
    <property type="entry name" value="PUNP"/>
    <property type="match status" value="1"/>
</dbReference>
<dbReference type="InterPro" id="IPR035994">
    <property type="entry name" value="Nucleoside_phosphorylase_sf"/>
</dbReference>
<evidence type="ECO:0000256" key="3">
    <source>
        <dbReference type="ARBA" id="ARBA00011233"/>
    </source>
</evidence>
<dbReference type="InterPro" id="IPR000845">
    <property type="entry name" value="Nucleoside_phosphorylase_d"/>
</dbReference>
<dbReference type="GO" id="GO:0005737">
    <property type="term" value="C:cytoplasm"/>
    <property type="evidence" value="ECO:0007669"/>
    <property type="project" value="TreeGrafter"/>
</dbReference>
<evidence type="ECO:0000256" key="9">
    <source>
        <dbReference type="PIRNR" id="PIRNR000477"/>
    </source>
</evidence>
<evidence type="ECO:0000313" key="13">
    <source>
        <dbReference type="Proteomes" id="UP000219439"/>
    </source>
</evidence>
<evidence type="ECO:0000256" key="5">
    <source>
        <dbReference type="ARBA" id="ARBA00013834"/>
    </source>
</evidence>
<dbReference type="InterPro" id="IPR011268">
    <property type="entry name" value="Purine_phosphorylase"/>
</dbReference>
<sequence>MTTQGLARDAANRVMEKAPGSCQIGMVLGSGLGSLADQVENAVRFPYADLPGFPVSSVSSHASELIVGTLMGVKVAILAGRAHFYESGNARVMEVPLATLKALGCEEILLTNAAGSLREEIAPGELMLIDDHINWSGRNPLIGIESEDRFVGLTEAYDASIRANLTRAAVDVGVDLKSGVYTWFSGPSFETPAEIRAIRMLGADAVGMSTVPEVIMARWMGLKVGAVSTITNYGAGMSGTELSHEETKEVGPIGAVKLIKVIRAYLANKAKI</sequence>
<evidence type="ECO:0000313" key="12">
    <source>
        <dbReference type="EMBL" id="SNZ20695.1"/>
    </source>
</evidence>
<keyword evidence="7 9" id="KW-0808">Transferase</keyword>
<keyword evidence="13" id="KW-1185">Reference proteome</keyword>
<comment type="subunit">
    <text evidence="3">Homotrimer.</text>
</comment>
<accession>A0A285PG44</accession>
<dbReference type="OrthoDB" id="1523230at2"/>
<protein>
    <recommendedName>
        <fullName evidence="5 9">Purine nucleoside phosphorylase</fullName>
        <ecNumber evidence="4 9">2.4.2.1</ecNumber>
    </recommendedName>
    <alternativeName>
        <fullName evidence="8 9">Inosine-guanosine phosphorylase</fullName>
    </alternativeName>
</protein>
<evidence type="ECO:0000256" key="8">
    <source>
        <dbReference type="ARBA" id="ARBA00031036"/>
    </source>
</evidence>
<comment type="function">
    <text evidence="9">The purine nucleoside phosphorylases catalyze the phosphorolytic breakdown of the N-glycosidic bond in the beta-(deoxy)ribonucleoside molecules, with the formation of the corresponding free purine bases and pentose-1-phosphate.</text>
</comment>
<dbReference type="GO" id="GO:0009116">
    <property type="term" value="P:nucleoside metabolic process"/>
    <property type="evidence" value="ECO:0007669"/>
    <property type="project" value="InterPro"/>
</dbReference>
<dbReference type="Proteomes" id="UP000219439">
    <property type="component" value="Unassembled WGS sequence"/>
</dbReference>
<feature type="binding site" evidence="10">
    <location>
        <position position="61"/>
    </location>
    <ligand>
        <name>phosphate</name>
        <dbReference type="ChEBI" id="CHEBI:43474"/>
    </ligand>
</feature>
<dbReference type="Pfam" id="PF01048">
    <property type="entry name" value="PNP_UDP_1"/>
    <property type="match status" value="1"/>
</dbReference>
<dbReference type="RefSeq" id="WP_097155056.1">
    <property type="nucleotide sequence ID" value="NZ_OBEL01000005.1"/>
</dbReference>
<dbReference type="NCBIfam" id="NF006054">
    <property type="entry name" value="PRK08202.1"/>
    <property type="match status" value="1"/>
</dbReference>
<name>A0A285PG44_9HYPH</name>
<keyword evidence="6 9" id="KW-0328">Glycosyltransferase</keyword>
<dbReference type="UniPathway" id="UPA00606"/>
<evidence type="ECO:0000256" key="2">
    <source>
        <dbReference type="ARBA" id="ARBA00006751"/>
    </source>
</evidence>
<feature type="binding site" evidence="10">
    <location>
        <position position="232"/>
    </location>
    <ligand>
        <name>a purine D-ribonucleoside</name>
        <dbReference type="ChEBI" id="CHEBI:142355"/>
    </ligand>
</feature>
<gene>
    <name evidence="12" type="ORF">SAMN06265368_3805</name>
</gene>
<comment type="pathway">
    <text evidence="1 9">Purine metabolism; purine nucleoside salvage.</text>
</comment>
<feature type="binding site" evidence="10">
    <location>
        <position position="209"/>
    </location>
    <ligand>
        <name>phosphate</name>
        <dbReference type="ChEBI" id="CHEBI:43474"/>
    </ligand>
</feature>